<comment type="caution">
    <text evidence="11">The sequence shown here is derived from an EMBL/GenBank/DDBJ whole genome shotgun (WGS) entry which is preliminary data.</text>
</comment>
<keyword evidence="3 11" id="KW-0378">Hydrolase</keyword>
<dbReference type="InterPro" id="IPR052193">
    <property type="entry name" value="Peptidase_C59"/>
</dbReference>
<dbReference type="CDD" id="cd00542">
    <property type="entry name" value="Ntn_PVA"/>
    <property type="match status" value="1"/>
</dbReference>
<organism evidence="11 12">
    <name type="scientific">Adlercreutzia caecimuris</name>
    <dbReference type="NCBI Taxonomy" id="671266"/>
    <lineage>
        <taxon>Bacteria</taxon>
        <taxon>Bacillati</taxon>
        <taxon>Actinomycetota</taxon>
        <taxon>Coriobacteriia</taxon>
        <taxon>Eggerthellales</taxon>
        <taxon>Eggerthellaceae</taxon>
        <taxon>Adlercreutzia</taxon>
    </lineage>
</organism>
<gene>
    <name evidence="11" type="ORF">E5986_05545</name>
</gene>
<comment type="catalytic activity">
    <reaction evidence="9">
        <text>taurodeoxycholate + H2O = deoxycholate + taurine</text>
        <dbReference type="Rhea" id="RHEA:47556"/>
        <dbReference type="ChEBI" id="CHEBI:15377"/>
        <dbReference type="ChEBI" id="CHEBI:23614"/>
        <dbReference type="ChEBI" id="CHEBI:36261"/>
        <dbReference type="ChEBI" id="CHEBI:507393"/>
    </reaction>
    <physiologicalReaction direction="left-to-right" evidence="9">
        <dbReference type="Rhea" id="RHEA:47557"/>
    </physiologicalReaction>
</comment>
<evidence type="ECO:0000256" key="8">
    <source>
        <dbReference type="ARBA" id="ARBA00047285"/>
    </source>
</evidence>
<feature type="domain" description="Choloylglycine hydrolase/NAAA C-terminal" evidence="10">
    <location>
        <begin position="2"/>
        <end position="314"/>
    </location>
</feature>
<dbReference type="InterPro" id="IPR047711">
    <property type="entry name" value="CBAH"/>
</dbReference>
<evidence type="ECO:0000259" key="10">
    <source>
        <dbReference type="Pfam" id="PF02275"/>
    </source>
</evidence>
<dbReference type="SUPFAM" id="SSF56235">
    <property type="entry name" value="N-terminal nucleophile aminohydrolases (Ntn hydrolases)"/>
    <property type="match status" value="1"/>
</dbReference>
<evidence type="ECO:0000313" key="12">
    <source>
        <dbReference type="Proteomes" id="UP000308978"/>
    </source>
</evidence>
<comment type="catalytic activity">
    <reaction evidence="8">
        <text>cholate + taurine = taurocholate + H2O</text>
        <dbReference type="Rhea" id="RHEA:47108"/>
        <dbReference type="ChEBI" id="CHEBI:15377"/>
        <dbReference type="ChEBI" id="CHEBI:29747"/>
        <dbReference type="ChEBI" id="CHEBI:36257"/>
        <dbReference type="ChEBI" id="CHEBI:507393"/>
    </reaction>
    <physiologicalReaction direction="right-to-left" evidence="8">
        <dbReference type="Rhea" id="RHEA:47110"/>
    </physiologicalReaction>
</comment>
<dbReference type="AlphaFoldDB" id="A0A4S4G4H2"/>
<reference evidence="11 12" key="1">
    <citation type="submission" date="2019-04" db="EMBL/GenBank/DDBJ databases">
        <title>Microbes associate with the intestines of laboratory mice.</title>
        <authorList>
            <person name="Navarre W."/>
            <person name="Wong E."/>
            <person name="Huang K.C."/>
            <person name="Tropini C."/>
            <person name="Ng K."/>
            <person name="Yu B."/>
        </authorList>
    </citation>
    <scope>NUCLEOTIDE SEQUENCE [LARGE SCALE GENOMIC DNA]</scope>
    <source>
        <strain evidence="11 12">NM80_B27</strain>
    </source>
</reference>
<evidence type="ECO:0000256" key="1">
    <source>
        <dbReference type="ARBA" id="ARBA00004860"/>
    </source>
</evidence>
<name>A0A4S4G4H2_9ACTN</name>
<proteinExistence type="inferred from homology"/>
<sequence>MCTGVRFSDSKGNMYFGRNLDWCESYGEGVVVTPRGARIPSPFLGTIEPKYACVGTAIVVNGAPCYFDCGNEAGLAVGGLNFPGYAQFAEDPAEGGVNLAVYEFPLWIASQFSTVAEVRSALKKVTLVAKAPNEGYAVAQLHWIVGDAKESIVIECQADGMHVYDDGLDVLTNQPPFPWHAENVRNYLHVSNEHPEPVTWTRDTLKAFGTGAGMVGFPGGYDPASRFVRAAYLNANYPTEEGEAANVTRLFRTLEGCSMCKGAGKMGDGRYEYTLFSDCYSAASRTYYWCTYDEPARHSLCLDDYDLDGTELVTVAQ</sequence>
<comment type="similarity">
    <text evidence="2">Belongs to the peptidase C59 family.</text>
</comment>
<dbReference type="PANTHER" id="PTHR35527">
    <property type="entry name" value="CHOLOYLGLYCINE HYDROLASE"/>
    <property type="match status" value="1"/>
</dbReference>
<dbReference type="GO" id="GO:0045302">
    <property type="term" value="F:choloylglycine hydrolase activity"/>
    <property type="evidence" value="ECO:0007669"/>
    <property type="project" value="UniProtKB-EC"/>
</dbReference>
<evidence type="ECO:0000256" key="9">
    <source>
        <dbReference type="ARBA" id="ARBA00048897"/>
    </source>
</evidence>
<dbReference type="EC" id="3.5.1.24" evidence="5"/>
<evidence type="ECO:0000256" key="2">
    <source>
        <dbReference type="ARBA" id="ARBA00006625"/>
    </source>
</evidence>
<dbReference type="EMBL" id="SSTJ01000005">
    <property type="protein sequence ID" value="THG37515.1"/>
    <property type="molecule type" value="Genomic_DNA"/>
</dbReference>
<dbReference type="PANTHER" id="PTHR35527:SF2">
    <property type="entry name" value="HYDROLASE"/>
    <property type="match status" value="1"/>
</dbReference>
<dbReference type="InterPro" id="IPR029055">
    <property type="entry name" value="Ntn_hydrolases_N"/>
</dbReference>
<dbReference type="InterPro" id="IPR029132">
    <property type="entry name" value="CBAH/NAAA_C"/>
</dbReference>
<protein>
    <recommendedName>
        <fullName evidence="5">choloylglycine hydrolase</fullName>
        <ecNumber evidence="5">3.5.1.24</ecNumber>
    </recommendedName>
    <alternativeName>
        <fullName evidence="6">Bile salt hydrolase</fullName>
    </alternativeName>
    <alternativeName>
        <fullName evidence="7">Choloylglycine hydrolase</fullName>
    </alternativeName>
</protein>
<keyword evidence="4" id="KW-0443">Lipid metabolism</keyword>
<evidence type="ECO:0000256" key="3">
    <source>
        <dbReference type="ARBA" id="ARBA00022801"/>
    </source>
</evidence>
<evidence type="ECO:0000313" key="11">
    <source>
        <dbReference type="EMBL" id="THG37515.1"/>
    </source>
</evidence>
<dbReference type="Pfam" id="PF02275">
    <property type="entry name" value="CBAH"/>
    <property type="match status" value="1"/>
</dbReference>
<accession>A0A4S4G4H2</accession>
<dbReference type="GO" id="GO:0006629">
    <property type="term" value="P:lipid metabolic process"/>
    <property type="evidence" value="ECO:0007669"/>
    <property type="project" value="UniProtKB-KW"/>
</dbReference>
<dbReference type="Gene3D" id="3.60.60.10">
    <property type="entry name" value="Penicillin V Acylase, Chain A"/>
    <property type="match status" value="1"/>
</dbReference>
<evidence type="ECO:0000256" key="4">
    <source>
        <dbReference type="ARBA" id="ARBA00023098"/>
    </source>
</evidence>
<dbReference type="Proteomes" id="UP000308978">
    <property type="component" value="Unassembled WGS sequence"/>
</dbReference>
<comment type="pathway">
    <text evidence="1">Lipid metabolism; bile acid biosynthesis.</text>
</comment>
<evidence type="ECO:0000256" key="5">
    <source>
        <dbReference type="ARBA" id="ARBA00044769"/>
    </source>
</evidence>
<dbReference type="RefSeq" id="WP_136434065.1">
    <property type="nucleotide sequence ID" value="NZ_SSTJ01000005.1"/>
</dbReference>
<evidence type="ECO:0000256" key="7">
    <source>
        <dbReference type="ARBA" id="ARBA00044806"/>
    </source>
</evidence>
<dbReference type="NCBIfam" id="NF038245">
    <property type="entry name" value="bile_salt_hydro"/>
    <property type="match status" value="1"/>
</dbReference>
<evidence type="ECO:0000256" key="6">
    <source>
        <dbReference type="ARBA" id="ARBA00044804"/>
    </source>
</evidence>